<dbReference type="PANTHER" id="PTHR16154">
    <property type="entry name" value="NEURABIN"/>
    <property type="match status" value="1"/>
</dbReference>
<dbReference type="GO" id="GO:0019722">
    <property type="term" value="P:calcium-mediated signaling"/>
    <property type="evidence" value="ECO:0007669"/>
    <property type="project" value="TreeGrafter"/>
</dbReference>
<feature type="region of interest" description="Disordered" evidence="3">
    <location>
        <begin position="30"/>
        <end position="58"/>
    </location>
</feature>
<evidence type="ECO:0000256" key="2">
    <source>
        <dbReference type="ARBA" id="ARBA00023054"/>
    </source>
</evidence>
<dbReference type="InterPro" id="IPR043446">
    <property type="entry name" value="Neurabin-like"/>
</dbReference>
<dbReference type="GO" id="GO:0051015">
    <property type="term" value="F:actin filament binding"/>
    <property type="evidence" value="ECO:0007669"/>
    <property type="project" value="TreeGrafter"/>
</dbReference>
<dbReference type="GO" id="GO:0030425">
    <property type="term" value="C:dendrite"/>
    <property type="evidence" value="ECO:0007669"/>
    <property type="project" value="TreeGrafter"/>
</dbReference>
<feature type="compositionally biased region" description="Basic and acidic residues" evidence="3">
    <location>
        <begin position="472"/>
        <end position="501"/>
    </location>
</feature>
<dbReference type="EnsemblMetazoa" id="ADIR007512-RA">
    <property type="protein sequence ID" value="ADIR007512-PA"/>
    <property type="gene ID" value="ADIR007512"/>
</dbReference>
<dbReference type="GO" id="GO:0015629">
    <property type="term" value="C:actin cytoskeleton"/>
    <property type="evidence" value="ECO:0007669"/>
    <property type="project" value="TreeGrafter"/>
</dbReference>
<dbReference type="AlphaFoldDB" id="A0A182NIN8"/>
<feature type="compositionally biased region" description="Pro residues" evidence="3">
    <location>
        <begin position="274"/>
        <end position="293"/>
    </location>
</feature>
<feature type="region of interest" description="Disordered" evidence="3">
    <location>
        <begin position="80"/>
        <end position="199"/>
    </location>
</feature>
<keyword evidence="1" id="KW-0597">Phosphoprotein</keyword>
<keyword evidence="5" id="KW-1185">Reference proteome</keyword>
<dbReference type="GO" id="GO:0031175">
    <property type="term" value="P:neuron projection development"/>
    <property type="evidence" value="ECO:0007669"/>
    <property type="project" value="TreeGrafter"/>
</dbReference>
<feature type="region of interest" description="Disordered" evidence="3">
    <location>
        <begin position="1"/>
        <end position="20"/>
    </location>
</feature>
<dbReference type="STRING" id="7168.A0A182NIN8"/>
<evidence type="ECO:0000313" key="4">
    <source>
        <dbReference type="EnsemblMetazoa" id="ADIR007512-PA"/>
    </source>
</evidence>
<evidence type="ECO:0000313" key="5">
    <source>
        <dbReference type="Proteomes" id="UP000075884"/>
    </source>
</evidence>
<dbReference type="GO" id="GO:0007015">
    <property type="term" value="P:actin filament organization"/>
    <property type="evidence" value="ECO:0007669"/>
    <property type="project" value="TreeGrafter"/>
</dbReference>
<evidence type="ECO:0000256" key="3">
    <source>
        <dbReference type="SAM" id="MobiDB-lite"/>
    </source>
</evidence>
<dbReference type="Proteomes" id="UP000075884">
    <property type="component" value="Unassembled WGS sequence"/>
</dbReference>
<proteinExistence type="predicted"/>
<dbReference type="VEuPathDB" id="VectorBase:ADIR007512"/>
<accession>A0A182NIN8</accession>
<feature type="compositionally biased region" description="Low complexity" evidence="3">
    <location>
        <begin position="1"/>
        <end position="14"/>
    </location>
</feature>
<dbReference type="GO" id="GO:0014069">
    <property type="term" value="C:postsynaptic density"/>
    <property type="evidence" value="ECO:0007669"/>
    <property type="project" value="TreeGrafter"/>
</dbReference>
<reference evidence="5" key="1">
    <citation type="submission" date="2013-03" db="EMBL/GenBank/DDBJ databases">
        <title>The Genome Sequence of Anopheles dirus WRAIR2.</title>
        <authorList>
            <consortium name="The Broad Institute Genomics Platform"/>
            <person name="Neafsey D.E."/>
            <person name="Walton C."/>
            <person name="Walker B."/>
            <person name="Young S.K."/>
            <person name="Zeng Q."/>
            <person name="Gargeya S."/>
            <person name="Fitzgerald M."/>
            <person name="Haas B."/>
            <person name="Abouelleil A."/>
            <person name="Allen A.W."/>
            <person name="Alvarado L."/>
            <person name="Arachchi H.M."/>
            <person name="Berlin A.M."/>
            <person name="Chapman S.B."/>
            <person name="Gainer-Dewar J."/>
            <person name="Goldberg J."/>
            <person name="Griggs A."/>
            <person name="Gujja S."/>
            <person name="Hansen M."/>
            <person name="Howarth C."/>
            <person name="Imamovic A."/>
            <person name="Ireland A."/>
            <person name="Larimer J."/>
            <person name="McCowan C."/>
            <person name="Murphy C."/>
            <person name="Pearson M."/>
            <person name="Poon T.W."/>
            <person name="Priest M."/>
            <person name="Roberts A."/>
            <person name="Saif S."/>
            <person name="Shea T."/>
            <person name="Sisk P."/>
            <person name="Sykes S."/>
            <person name="Wortman J."/>
            <person name="Nusbaum C."/>
            <person name="Birren B."/>
        </authorList>
    </citation>
    <scope>NUCLEOTIDE SEQUENCE [LARGE SCALE GENOMIC DNA]</scope>
    <source>
        <strain evidence="5">WRAIR2</strain>
    </source>
</reference>
<dbReference type="PANTHER" id="PTHR16154:SF6">
    <property type="entry name" value="SPINOPHILIN, ISOFORM J"/>
    <property type="match status" value="1"/>
</dbReference>
<feature type="compositionally biased region" description="Low complexity" evidence="3">
    <location>
        <begin position="448"/>
        <end position="471"/>
    </location>
</feature>
<name>A0A182NIN8_9DIPT</name>
<feature type="region of interest" description="Disordered" evidence="3">
    <location>
        <begin position="217"/>
        <end position="516"/>
    </location>
</feature>
<reference evidence="4" key="2">
    <citation type="submission" date="2020-05" db="UniProtKB">
        <authorList>
            <consortium name="EnsemblMetazoa"/>
        </authorList>
    </citation>
    <scope>IDENTIFICATION</scope>
    <source>
        <strain evidence="4">WRAIR2</strain>
    </source>
</reference>
<feature type="compositionally biased region" description="Polar residues" evidence="3">
    <location>
        <begin position="45"/>
        <end position="58"/>
    </location>
</feature>
<evidence type="ECO:0000256" key="1">
    <source>
        <dbReference type="ARBA" id="ARBA00022553"/>
    </source>
</evidence>
<feature type="compositionally biased region" description="Basic and acidic residues" evidence="3">
    <location>
        <begin position="401"/>
        <end position="411"/>
    </location>
</feature>
<sequence length="532" mass="56090">MDKAAAAAHPASAAGPKVSQIANLFQRKPVELAQEVQTRGEGPPTANTGGTAVTHSPTATVVRTESHAARFNNARALFEKLGEGRVNRPPPFSIKMSHSSSKEDNLSDIGSGPDRSPSPKRKQQQQQQHQPPSAMSNGIGKLDSNRILNQSRLKSEKPEKPEKPERKFNSRELIEKQKNWTSHFSKTRTAKGAGGGEFNRCDIIRTVPGTGIIAGAGSNTAAVPPPTTNGNYAAIPNGSAKEQLPYAAERNGGGPVLHHGHAPAITNHHRLPSPSEPPPSPPKRQTPPPPPPEKGPRTGGANLRQNSFPSPTKTPPAVPPHATDPSTLSPTKLSPEKLKPPPRQAEPPPAVATPHANQLPPVAPVRSSTTVLTTVHHHQQGGVELQATQPPPPPEKAVRKKSLEGNLDERPVVPTSNGAAPGFKYPELGALARRQSSEKDTGSGGLTSPAHAISSSPSPGASASSGPSSPIHTEDEKQENESTEKLMKAGSCEREDSRAEDSPPATGDTKAEEELNGVYARGLLNCPNCTYS</sequence>
<dbReference type="GO" id="GO:0005737">
    <property type="term" value="C:cytoplasm"/>
    <property type="evidence" value="ECO:0007669"/>
    <property type="project" value="TreeGrafter"/>
</dbReference>
<feature type="compositionally biased region" description="Basic and acidic residues" evidence="3">
    <location>
        <begin position="153"/>
        <end position="178"/>
    </location>
</feature>
<feature type="compositionally biased region" description="Pro residues" evidence="3">
    <location>
        <begin position="341"/>
        <end position="351"/>
    </location>
</feature>
<protein>
    <submittedName>
        <fullName evidence="4">Uncharacterized protein</fullName>
    </submittedName>
</protein>
<keyword evidence="2" id="KW-0175">Coiled coil</keyword>
<organism evidence="4 5">
    <name type="scientific">Anopheles dirus</name>
    <dbReference type="NCBI Taxonomy" id="7168"/>
    <lineage>
        <taxon>Eukaryota</taxon>
        <taxon>Metazoa</taxon>
        <taxon>Ecdysozoa</taxon>
        <taxon>Arthropoda</taxon>
        <taxon>Hexapoda</taxon>
        <taxon>Insecta</taxon>
        <taxon>Pterygota</taxon>
        <taxon>Neoptera</taxon>
        <taxon>Endopterygota</taxon>
        <taxon>Diptera</taxon>
        <taxon>Nematocera</taxon>
        <taxon>Culicoidea</taxon>
        <taxon>Culicidae</taxon>
        <taxon>Anophelinae</taxon>
        <taxon>Anopheles</taxon>
    </lineage>
</organism>
<feature type="compositionally biased region" description="Low complexity" evidence="3">
    <location>
        <begin position="124"/>
        <end position="133"/>
    </location>
</feature>